<dbReference type="AlphaFoldDB" id="A0A804JE82"/>
<dbReference type="EnsemblPlants" id="Ma06_t08950.1">
    <property type="protein sequence ID" value="Ma06_p08950.1"/>
    <property type="gene ID" value="Ma06_g08950"/>
</dbReference>
<organism evidence="2 3">
    <name type="scientific">Musa acuminata subsp. malaccensis</name>
    <name type="common">Wild banana</name>
    <name type="synonym">Musa malaccensis</name>
    <dbReference type="NCBI Taxonomy" id="214687"/>
    <lineage>
        <taxon>Eukaryota</taxon>
        <taxon>Viridiplantae</taxon>
        <taxon>Streptophyta</taxon>
        <taxon>Embryophyta</taxon>
        <taxon>Tracheophyta</taxon>
        <taxon>Spermatophyta</taxon>
        <taxon>Magnoliopsida</taxon>
        <taxon>Liliopsida</taxon>
        <taxon>Zingiberales</taxon>
        <taxon>Musaceae</taxon>
        <taxon>Musa</taxon>
    </lineage>
</organism>
<keyword evidence="3" id="KW-1185">Reference proteome</keyword>
<evidence type="ECO:0000313" key="3">
    <source>
        <dbReference type="Proteomes" id="UP000012960"/>
    </source>
</evidence>
<dbReference type="Gramene" id="Ma06_t08950.1">
    <property type="protein sequence ID" value="Ma06_p08950.1"/>
    <property type="gene ID" value="Ma06_g08950"/>
</dbReference>
<reference evidence="2" key="2">
    <citation type="submission" date="2021-05" db="UniProtKB">
        <authorList>
            <consortium name="EnsemblPlants"/>
        </authorList>
    </citation>
    <scope>IDENTIFICATION</scope>
    <source>
        <strain evidence="2">subsp. malaccensis</strain>
    </source>
</reference>
<gene>
    <name evidence="1" type="ORF">GSMUA_155050.1</name>
</gene>
<dbReference type="EMBL" id="HG996471">
    <property type="protein sequence ID" value="CAG1845710.1"/>
    <property type="molecule type" value="Genomic_DNA"/>
</dbReference>
<reference evidence="1" key="1">
    <citation type="submission" date="2021-03" db="EMBL/GenBank/DDBJ databases">
        <authorList>
            <consortium name="Genoscope - CEA"/>
            <person name="William W."/>
        </authorList>
    </citation>
    <scope>NUCLEOTIDE SEQUENCE</scope>
    <source>
        <strain evidence="1">Doubled-haploid Pahang</strain>
    </source>
</reference>
<evidence type="ECO:0000313" key="1">
    <source>
        <dbReference type="EMBL" id="CAG1845710.1"/>
    </source>
</evidence>
<dbReference type="InParanoid" id="A0A804JE82"/>
<evidence type="ECO:0000313" key="2">
    <source>
        <dbReference type="EnsemblPlants" id="Ma06_p08950.1"/>
    </source>
</evidence>
<dbReference type="Proteomes" id="UP000012960">
    <property type="component" value="Unplaced"/>
</dbReference>
<accession>A0A804JE82</accession>
<sequence length="74" mass="8393">MPWKTNCFVSLALKSSPLPTISYLCLKFLRKEHATSRATCPLIALSYGRSSFKAFCFTSNLIHSFMQFNNIAKL</sequence>
<proteinExistence type="predicted"/>
<protein>
    <submittedName>
        <fullName evidence="1">(wild Malaysian banana) hypothetical protein</fullName>
    </submittedName>
</protein>
<name>A0A804JE82_MUSAM</name>